<sequence length="98" mass="10244">MDDGGDGGSVLATWKKEVLEGRHKESVLKGRETDSRPSDASPSSNREDARKESAEDGPSSSKGGGSTELHNTELSPVQDESSFAAAGPQLERKGSKAS</sequence>
<gene>
    <name evidence="1" type="ORF">BV22DRAFT_1030668</name>
</gene>
<dbReference type="EMBL" id="MU266352">
    <property type="protein sequence ID" value="KAH7928541.1"/>
    <property type="molecule type" value="Genomic_DNA"/>
</dbReference>
<organism evidence="1 2">
    <name type="scientific">Leucogyrophana mollusca</name>
    <dbReference type="NCBI Taxonomy" id="85980"/>
    <lineage>
        <taxon>Eukaryota</taxon>
        <taxon>Fungi</taxon>
        <taxon>Dikarya</taxon>
        <taxon>Basidiomycota</taxon>
        <taxon>Agaricomycotina</taxon>
        <taxon>Agaricomycetes</taxon>
        <taxon>Agaricomycetidae</taxon>
        <taxon>Boletales</taxon>
        <taxon>Boletales incertae sedis</taxon>
        <taxon>Leucogyrophana</taxon>
    </lineage>
</organism>
<reference evidence="1" key="1">
    <citation type="journal article" date="2021" name="New Phytol.">
        <title>Evolutionary innovations through gain and loss of genes in the ectomycorrhizal Boletales.</title>
        <authorList>
            <person name="Wu G."/>
            <person name="Miyauchi S."/>
            <person name="Morin E."/>
            <person name="Kuo A."/>
            <person name="Drula E."/>
            <person name="Varga T."/>
            <person name="Kohler A."/>
            <person name="Feng B."/>
            <person name="Cao Y."/>
            <person name="Lipzen A."/>
            <person name="Daum C."/>
            <person name="Hundley H."/>
            <person name="Pangilinan J."/>
            <person name="Johnson J."/>
            <person name="Barry K."/>
            <person name="LaButti K."/>
            <person name="Ng V."/>
            <person name="Ahrendt S."/>
            <person name="Min B."/>
            <person name="Choi I.G."/>
            <person name="Park H."/>
            <person name="Plett J.M."/>
            <person name="Magnuson J."/>
            <person name="Spatafora J.W."/>
            <person name="Nagy L.G."/>
            <person name="Henrissat B."/>
            <person name="Grigoriev I.V."/>
            <person name="Yang Z.L."/>
            <person name="Xu J."/>
            <person name="Martin F.M."/>
        </authorList>
    </citation>
    <scope>NUCLEOTIDE SEQUENCE</scope>
    <source>
        <strain evidence="1">KUC20120723A-06</strain>
    </source>
</reference>
<evidence type="ECO:0000313" key="1">
    <source>
        <dbReference type="EMBL" id="KAH7928541.1"/>
    </source>
</evidence>
<dbReference type="Proteomes" id="UP000790709">
    <property type="component" value="Unassembled WGS sequence"/>
</dbReference>
<evidence type="ECO:0000313" key="2">
    <source>
        <dbReference type="Proteomes" id="UP000790709"/>
    </source>
</evidence>
<keyword evidence="2" id="KW-1185">Reference proteome</keyword>
<proteinExistence type="predicted"/>
<comment type="caution">
    <text evidence="1">The sequence shown here is derived from an EMBL/GenBank/DDBJ whole genome shotgun (WGS) entry which is preliminary data.</text>
</comment>
<protein>
    <submittedName>
        <fullName evidence="1">Uncharacterized protein</fullName>
    </submittedName>
</protein>
<accession>A0ACB8BSN5</accession>
<name>A0ACB8BSN5_9AGAM</name>